<dbReference type="Pfam" id="PF13041">
    <property type="entry name" value="PPR_2"/>
    <property type="match status" value="2"/>
</dbReference>
<dbReference type="PROSITE" id="PS51375">
    <property type="entry name" value="PPR"/>
    <property type="match status" value="4"/>
</dbReference>
<sequence>MKTPIRLLPVVRHTAPSLSCASSCSQSTTQIADIDEVCRLINDHPFPDEPLEPTLRQIGIPISSSFIDNVLGRLFAGHANGFKALELFNFARRHSEFRLTSDLFEKMVHILSRMRKFDKVWELFDEIHVKHPSVISLKSMSIVLARYCQHQSFEETLEAFSRMERYVGEHTVDTYNVLLYAFCTQKHMMEARAIFRKIHRRFMPNTQTLNILLMGFKESRNLIAVELFYHDLVRRGCVANTVTYNIRIDSFCKKGRVHDALRLLSEMEEKNCSPTIETYTTLIHGFCIARDPVRARQIFDEMENHDLKHDSVAYNALISCYVRFGDLKSAVDLMDEMEGRGVRHDDVTYNTLFRGLRTLDSIGALSKLYQKMIEKEFLPKMQTVVLLMKSFCQNDRCDLGIDLWDYLIQKGCCPHAHVLDLLVTSLCSRGKTGRALECLYESLARGRHPNKQTFQVLLAYLQEGGDEDKLIVVREIMKKLGISA</sequence>
<evidence type="ECO:0008006" key="5">
    <source>
        <dbReference type="Google" id="ProtNLM"/>
    </source>
</evidence>
<gene>
    <name evidence="4" type="ORF">NYM_LOCUS16267</name>
</gene>
<dbReference type="InterPro" id="IPR002885">
    <property type="entry name" value="PPR_rpt"/>
</dbReference>
<evidence type="ECO:0000256" key="3">
    <source>
        <dbReference type="PROSITE-ProRule" id="PRU00708"/>
    </source>
</evidence>
<keyword evidence="2" id="KW-0677">Repeat</keyword>
<reference evidence="4" key="1">
    <citation type="submission" date="2019-09" db="EMBL/GenBank/DDBJ databases">
        <authorList>
            <person name="Zhang L."/>
        </authorList>
    </citation>
    <scope>NUCLEOTIDE SEQUENCE</scope>
</reference>
<dbReference type="OMA" id="AFEFFKF"/>
<name>A0A5K1BFC4_9MAGN</name>
<dbReference type="Gene3D" id="1.25.40.10">
    <property type="entry name" value="Tetratricopeptide repeat domain"/>
    <property type="match status" value="3"/>
</dbReference>
<accession>A0A5K1BFC4</accession>
<dbReference type="AlphaFoldDB" id="A0A5K1BFC4"/>
<evidence type="ECO:0000256" key="1">
    <source>
        <dbReference type="ARBA" id="ARBA00007626"/>
    </source>
</evidence>
<organism evidence="4">
    <name type="scientific">Nymphaea colorata</name>
    <name type="common">pocket water lily</name>
    <dbReference type="NCBI Taxonomy" id="210225"/>
    <lineage>
        <taxon>Eukaryota</taxon>
        <taxon>Viridiplantae</taxon>
        <taxon>Streptophyta</taxon>
        <taxon>Embryophyta</taxon>
        <taxon>Tracheophyta</taxon>
        <taxon>Spermatophyta</taxon>
        <taxon>Magnoliopsida</taxon>
        <taxon>Nymphaeales</taxon>
        <taxon>Nymphaeaceae</taxon>
        <taxon>Nymphaea</taxon>
    </lineage>
</organism>
<comment type="similarity">
    <text evidence="1">Belongs to the PPR family. P subfamily.</text>
</comment>
<dbReference type="OrthoDB" id="185373at2759"/>
<dbReference type="PANTHER" id="PTHR47941">
    <property type="entry name" value="PENTATRICOPEPTIDE REPEAT-CONTAINING PROTEIN 3, MITOCHONDRIAL"/>
    <property type="match status" value="1"/>
</dbReference>
<feature type="repeat" description="PPR" evidence="3">
    <location>
        <begin position="345"/>
        <end position="379"/>
    </location>
</feature>
<feature type="repeat" description="PPR" evidence="3">
    <location>
        <begin position="310"/>
        <end position="344"/>
    </location>
</feature>
<dbReference type="Gramene" id="NC3G0229620.1">
    <property type="protein sequence ID" value="NC3G0229620.1:cds"/>
    <property type="gene ID" value="NC3G0229620"/>
</dbReference>
<protein>
    <recommendedName>
        <fullName evidence="5">Pentacotripeptide-repeat region of PRORP domain-containing protein</fullName>
    </recommendedName>
</protein>
<evidence type="ECO:0000313" key="4">
    <source>
        <dbReference type="EMBL" id="VVW13401.1"/>
    </source>
</evidence>
<dbReference type="InterPro" id="IPR011990">
    <property type="entry name" value="TPR-like_helical_dom_sf"/>
</dbReference>
<dbReference type="EMBL" id="LR721781">
    <property type="protein sequence ID" value="VVW13401.1"/>
    <property type="molecule type" value="Genomic_DNA"/>
</dbReference>
<dbReference type="Pfam" id="PF01535">
    <property type="entry name" value="PPR"/>
    <property type="match status" value="2"/>
</dbReference>
<evidence type="ECO:0000256" key="2">
    <source>
        <dbReference type="ARBA" id="ARBA00022737"/>
    </source>
</evidence>
<feature type="repeat" description="PPR" evidence="3">
    <location>
        <begin position="240"/>
        <end position="274"/>
    </location>
</feature>
<dbReference type="SUPFAM" id="SSF48452">
    <property type="entry name" value="TPR-like"/>
    <property type="match status" value="1"/>
</dbReference>
<dbReference type="NCBIfam" id="TIGR00756">
    <property type="entry name" value="PPR"/>
    <property type="match status" value="4"/>
</dbReference>
<feature type="repeat" description="PPR" evidence="3">
    <location>
        <begin position="275"/>
        <end position="309"/>
    </location>
</feature>
<proteinExistence type="inferred from homology"/>